<evidence type="ECO:0000313" key="7">
    <source>
        <dbReference type="EMBL" id="CAG9768084.1"/>
    </source>
</evidence>
<comment type="similarity">
    <text evidence="1">Belongs to the complex I NDUFA9 subunit family.</text>
</comment>
<dbReference type="InterPro" id="IPR051207">
    <property type="entry name" value="ComplexI_NDUFA9_subunit"/>
</dbReference>
<gene>
    <name evidence="7" type="ORF">CEUTPL_LOCUS8632</name>
</gene>
<organism evidence="7 8">
    <name type="scientific">Ceutorhynchus assimilis</name>
    <name type="common">cabbage seed weevil</name>
    <dbReference type="NCBI Taxonomy" id="467358"/>
    <lineage>
        <taxon>Eukaryota</taxon>
        <taxon>Metazoa</taxon>
        <taxon>Ecdysozoa</taxon>
        <taxon>Arthropoda</taxon>
        <taxon>Hexapoda</taxon>
        <taxon>Insecta</taxon>
        <taxon>Pterygota</taxon>
        <taxon>Neoptera</taxon>
        <taxon>Endopterygota</taxon>
        <taxon>Coleoptera</taxon>
        <taxon>Polyphaga</taxon>
        <taxon>Cucujiformia</taxon>
        <taxon>Curculionidae</taxon>
        <taxon>Ceutorhynchinae</taxon>
        <taxon>Ceutorhynchus</taxon>
    </lineage>
</organism>
<accession>A0A9N9QQC8</accession>
<dbReference type="PANTHER" id="PTHR12126">
    <property type="entry name" value="NADH-UBIQUINONE OXIDOREDUCTASE 39 KDA SUBUNIT-RELATED"/>
    <property type="match status" value="1"/>
</dbReference>
<comment type="subunit">
    <text evidence="5">Complex I is composed of 45 different subunits. This a component of the hydrophobic protein fraction. Interacts with BLOC1S1. Interacts with SLC2A4. Interacts with CLOCK. Interacts with RAB5IF.</text>
</comment>
<dbReference type="Proteomes" id="UP001152799">
    <property type="component" value="Chromosome 4"/>
</dbReference>
<dbReference type="EMBL" id="OU892280">
    <property type="protein sequence ID" value="CAG9768084.1"/>
    <property type="molecule type" value="Genomic_DNA"/>
</dbReference>
<dbReference type="InterPro" id="IPR001509">
    <property type="entry name" value="Epimerase_deHydtase"/>
</dbReference>
<feature type="domain" description="NAD-dependent epimerase/dehydratase" evidence="6">
    <location>
        <begin position="61"/>
        <end position="275"/>
    </location>
</feature>
<evidence type="ECO:0000256" key="3">
    <source>
        <dbReference type="ARBA" id="ARBA00042000"/>
    </source>
</evidence>
<evidence type="ECO:0000313" key="8">
    <source>
        <dbReference type="Proteomes" id="UP001152799"/>
    </source>
</evidence>
<keyword evidence="8" id="KW-1185">Reference proteome</keyword>
<dbReference type="OrthoDB" id="275457at2759"/>
<dbReference type="Pfam" id="PF01370">
    <property type="entry name" value="Epimerase"/>
    <property type="match status" value="1"/>
</dbReference>
<evidence type="ECO:0000259" key="6">
    <source>
        <dbReference type="Pfam" id="PF01370"/>
    </source>
</evidence>
<dbReference type="Gene3D" id="3.40.50.720">
    <property type="entry name" value="NAD(P)-binding Rossmann-like Domain"/>
    <property type="match status" value="1"/>
</dbReference>
<dbReference type="GO" id="GO:0005739">
    <property type="term" value="C:mitochondrion"/>
    <property type="evidence" value="ECO:0007669"/>
    <property type="project" value="TreeGrafter"/>
</dbReference>
<dbReference type="SUPFAM" id="SSF51735">
    <property type="entry name" value="NAD(P)-binding Rossmann-fold domains"/>
    <property type="match status" value="1"/>
</dbReference>
<protein>
    <recommendedName>
        <fullName evidence="2">NADH dehydrogenase [ubiquinone] 1 alpha subcomplex subunit 9, mitochondrial</fullName>
    </recommendedName>
    <alternativeName>
        <fullName evidence="4">Complex I-39kD</fullName>
    </alternativeName>
    <alternativeName>
        <fullName evidence="3">NADH-ubiquinone oxidoreductase 39 kDa subunit</fullName>
    </alternativeName>
</protein>
<reference evidence="7" key="1">
    <citation type="submission" date="2022-01" db="EMBL/GenBank/DDBJ databases">
        <authorList>
            <person name="King R."/>
        </authorList>
    </citation>
    <scope>NUCLEOTIDE SEQUENCE</scope>
</reference>
<dbReference type="CDD" id="cd05271">
    <property type="entry name" value="NDUFA9_like_SDR_a"/>
    <property type="match status" value="1"/>
</dbReference>
<evidence type="ECO:0000256" key="2">
    <source>
        <dbReference type="ARBA" id="ARBA00040720"/>
    </source>
</evidence>
<name>A0A9N9QQC8_9CUCU</name>
<dbReference type="AlphaFoldDB" id="A0A9N9QQC8"/>
<proteinExistence type="inferred from homology"/>
<sequence>MNNAIVISFRSVKPRAGLLAATSCNPARNYSASTEDVDYTNLSLYKRGTGGRSSFNGIVATVFGCTGFMGRYVCTKLGKIGTQLILPYRGDNYDPMRLKVVGDLGQVYFHPYNLKNEESIRKVLKYSNVVVNLIGRDWETRNFSFDDVHNEGARRLARLAREAGVVRFIHMSSLNASQDPEKIFIEGGSRFLKTKALGELAVLEEFPNATIFRPADVYGQEDRFLRYYMHNWRRTLQALPLWENGLKTEKQPVHVTDVAAGIVAAIKDPDSARKIYQAVGPKRYILAELVDFFHRCTRRTEEGWGYQKYNMKWDPFFQLKVTLTERLSPTWPLGDLSWERVEREHLSDIIKPELPTLEDLGIQLTTVEEQVPWELRPWIYGAYHGHDIDDPIIPPAPPKAIA</sequence>
<dbReference type="InterPro" id="IPR036291">
    <property type="entry name" value="NAD(P)-bd_dom_sf"/>
</dbReference>
<dbReference type="GO" id="GO:0044877">
    <property type="term" value="F:protein-containing complex binding"/>
    <property type="evidence" value="ECO:0007669"/>
    <property type="project" value="TreeGrafter"/>
</dbReference>
<evidence type="ECO:0000256" key="4">
    <source>
        <dbReference type="ARBA" id="ARBA00043145"/>
    </source>
</evidence>
<evidence type="ECO:0000256" key="1">
    <source>
        <dbReference type="ARBA" id="ARBA00038501"/>
    </source>
</evidence>
<evidence type="ECO:0000256" key="5">
    <source>
        <dbReference type="ARBA" id="ARBA00046455"/>
    </source>
</evidence>
<dbReference type="PANTHER" id="PTHR12126:SF11">
    <property type="entry name" value="NADH DEHYDROGENASE [UBIQUINONE] 1 ALPHA SUBCOMPLEX SUBUNIT 9, MITOCHONDRIAL"/>
    <property type="match status" value="1"/>
</dbReference>